<dbReference type="Gene3D" id="3.30.70.270">
    <property type="match status" value="1"/>
</dbReference>
<dbReference type="InterPro" id="IPR001126">
    <property type="entry name" value="UmuC"/>
</dbReference>
<evidence type="ECO:0000256" key="1">
    <source>
        <dbReference type="ARBA" id="ARBA00004496"/>
    </source>
</evidence>
<gene>
    <name evidence="16" type="primary">dinB</name>
    <name evidence="18" type="ORF">C8C76_12733</name>
</gene>
<keyword evidence="13 16" id="KW-0238">DNA-binding</keyword>
<comment type="catalytic activity">
    <reaction evidence="15 16">
        <text>DNA(n) + a 2'-deoxyribonucleoside 5'-triphosphate = DNA(n+1) + diphosphate</text>
        <dbReference type="Rhea" id="RHEA:22508"/>
        <dbReference type="Rhea" id="RHEA-COMP:17339"/>
        <dbReference type="Rhea" id="RHEA-COMP:17340"/>
        <dbReference type="ChEBI" id="CHEBI:33019"/>
        <dbReference type="ChEBI" id="CHEBI:61560"/>
        <dbReference type="ChEBI" id="CHEBI:173112"/>
        <dbReference type="EC" id="2.7.7.7"/>
    </reaction>
</comment>
<evidence type="ECO:0000256" key="6">
    <source>
        <dbReference type="ARBA" id="ARBA00022679"/>
    </source>
</evidence>
<evidence type="ECO:0000256" key="12">
    <source>
        <dbReference type="ARBA" id="ARBA00022932"/>
    </source>
</evidence>
<dbReference type="Pfam" id="PF11799">
    <property type="entry name" value="IMS_C"/>
    <property type="match status" value="1"/>
</dbReference>
<keyword evidence="12 16" id="KW-0239">DNA-directed DNA polymerase</keyword>
<comment type="function">
    <text evidence="16">Poorly processive, error-prone DNA polymerase involved in untargeted mutagenesis. Copies undamaged DNA at stalled replication forks, which arise in vivo from mismatched or misaligned primer ends. These misaligned primers can be extended by PolIV. Exhibits no 3'-5' exonuclease (proofreading) activity. May be involved in translesional synthesis, in conjunction with the beta clamp from PolIII.</text>
</comment>
<keyword evidence="10 16" id="KW-0227">DNA damage</keyword>
<keyword evidence="11 16" id="KW-0460">Magnesium</keyword>
<comment type="subunit">
    <text evidence="3 16">Monomer.</text>
</comment>
<keyword evidence="8 16" id="KW-0235">DNA replication</keyword>
<comment type="caution">
    <text evidence="18">The sequence shown here is derived from an EMBL/GenBank/DDBJ whole genome shotgun (WGS) entry which is preliminary data.</text>
</comment>
<dbReference type="FunFam" id="3.40.1170.60:FF:000001">
    <property type="entry name" value="DNA polymerase IV"/>
    <property type="match status" value="1"/>
</dbReference>
<dbReference type="InterPro" id="IPR036775">
    <property type="entry name" value="DNA_pol_Y-fam_lit_finger_sf"/>
</dbReference>
<comment type="similarity">
    <text evidence="2 16">Belongs to the DNA polymerase type-Y family.</text>
</comment>
<proteinExistence type="inferred from homology"/>
<dbReference type="Gene3D" id="3.30.1490.100">
    <property type="entry name" value="DNA polymerase, Y-family, little finger domain"/>
    <property type="match status" value="1"/>
</dbReference>
<comment type="subcellular location">
    <subcellularLocation>
        <location evidence="1 16">Cytoplasm</location>
    </subcellularLocation>
</comment>
<dbReference type="Proteomes" id="UP000244089">
    <property type="component" value="Unassembled WGS sequence"/>
</dbReference>
<keyword evidence="6 16" id="KW-0808">Transferase</keyword>
<dbReference type="InterPro" id="IPR022880">
    <property type="entry name" value="DNApol_IV"/>
</dbReference>
<dbReference type="NCBIfam" id="NF010731">
    <property type="entry name" value="PRK14133.1"/>
    <property type="match status" value="1"/>
</dbReference>
<reference evidence="18 19" key="1">
    <citation type="submission" date="2018-04" db="EMBL/GenBank/DDBJ databases">
        <title>Subsurface microbial communities from deep shales in Ohio and West Virginia, USA.</title>
        <authorList>
            <person name="Wrighton K."/>
        </authorList>
    </citation>
    <scope>NUCLEOTIDE SEQUENCE [LARGE SCALE GENOMIC DNA]</scope>
    <source>
        <strain evidence="18 19">WC1</strain>
    </source>
</reference>
<sequence>MDKLQILHADMDAFFSAVEQRENPELQGKAVIVGGVNLSNRGVVSTASYEARKFGVHSAMPIAQAKKLCPDGIYLPARHGLYKAASREVFSILKRYTPLVEKLSIDEAFLDVRGCERLYGNPVEIAKKIKIEVKKKTDLTISVGVSVNKFLAKLASDFDKPDGLTVIRKKDIKSFMRHLDIDKIWGVGDVFAAKLAEKNIYKAGDIWPYSLEELKKNYGKAGVKLFFLSRGIDNRDVKSRSEIKSVSHEETFADNISDQDKLFAYLFKMSEKVSFRLHSNSLKGSTVFIKVRYSDFSTYSRQKSLKVAVNSSEEIYQRAKELLIQNNLLTKPLRLLGLGVSNLCQEGQEQLNLFAGENEDQLDQTIDQLKRKYGFDKISRARKLYLNNDD</sequence>
<dbReference type="PROSITE" id="PS50173">
    <property type="entry name" value="UMUC"/>
    <property type="match status" value="1"/>
</dbReference>
<feature type="binding site" evidence="16">
    <location>
        <position position="10"/>
    </location>
    <ligand>
        <name>Mg(2+)</name>
        <dbReference type="ChEBI" id="CHEBI:18420"/>
    </ligand>
</feature>
<feature type="active site" evidence="16">
    <location>
        <position position="107"/>
    </location>
</feature>
<dbReference type="Gene3D" id="1.10.150.20">
    <property type="entry name" value="5' to 3' exonuclease, C-terminal subdomain"/>
    <property type="match status" value="1"/>
</dbReference>
<dbReference type="SUPFAM" id="SSF100879">
    <property type="entry name" value="Lesion bypass DNA polymerase (Y-family), little finger domain"/>
    <property type="match status" value="1"/>
</dbReference>
<dbReference type="EC" id="2.7.7.7" evidence="16"/>
<dbReference type="HAMAP" id="MF_01113">
    <property type="entry name" value="DNApol_IV"/>
    <property type="match status" value="1"/>
</dbReference>
<evidence type="ECO:0000256" key="2">
    <source>
        <dbReference type="ARBA" id="ARBA00010945"/>
    </source>
</evidence>
<evidence type="ECO:0000256" key="9">
    <source>
        <dbReference type="ARBA" id="ARBA00022723"/>
    </source>
</evidence>
<dbReference type="GO" id="GO:0003887">
    <property type="term" value="F:DNA-directed DNA polymerase activity"/>
    <property type="evidence" value="ECO:0007669"/>
    <property type="project" value="UniProtKB-UniRule"/>
</dbReference>
<evidence type="ECO:0000256" key="4">
    <source>
        <dbReference type="ARBA" id="ARBA00022457"/>
    </source>
</evidence>
<protein>
    <recommendedName>
        <fullName evidence="16">DNA polymerase IV</fullName>
        <shortName evidence="16">Pol IV</shortName>
        <ecNumber evidence="16">2.7.7.7</ecNumber>
    </recommendedName>
</protein>
<dbReference type="EMBL" id="QAXS01000027">
    <property type="protein sequence ID" value="PTV96132.1"/>
    <property type="molecule type" value="Genomic_DNA"/>
</dbReference>
<dbReference type="PANTHER" id="PTHR11076:SF33">
    <property type="entry name" value="DNA POLYMERASE KAPPA"/>
    <property type="match status" value="1"/>
</dbReference>
<comment type="cofactor">
    <cofactor evidence="16">
        <name>Mg(2+)</name>
        <dbReference type="ChEBI" id="CHEBI:18420"/>
    </cofactor>
    <text evidence="16">Binds 2 magnesium ions per subunit.</text>
</comment>
<evidence type="ECO:0000256" key="3">
    <source>
        <dbReference type="ARBA" id="ARBA00011245"/>
    </source>
</evidence>
<evidence type="ECO:0000256" key="15">
    <source>
        <dbReference type="ARBA" id="ARBA00049244"/>
    </source>
</evidence>
<evidence type="ECO:0000256" key="8">
    <source>
        <dbReference type="ARBA" id="ARBA00022705"/>
    </source>
</evidence>
<dbReference type="AlphaFoldDB" id="A0A2T5RHH2"/>
<dbReference type="InterPro" id="IPR017961">
    <property type="entry name" value="DNA_pol_Y-fam_little_finger"/>
</dbReference>
<feature type="site" description="Substrate discrimination" evidence="16">
    <location>
        <position position="15"/>
    </location>
</feature>
<dbReference type="Pfam" id="PF21999">
    <property type="entry name" value="IMS_HHH_1"/>
    <property type="match status" value="1"/>
</dbReference>
<dbReference type="GO" id="GO:0000287">
    <property type="term" value="F:magnesium ion binding"/>
    <property type="evidence" value="ECO:0007669"/>
    <property type="project" value="UniProtKB-UniRule"/>
</dbReference>
<dbReference type="PANTHER" id="PTHR11076">
    <property type="entry name" value="DNA REPAIR POLYMERASE UMUC / TRANSFERASE FAMILY MEMBER"/>
    <property type="match status" value="1"/>
</dbReference>
<dbReference type="RefSeq" id="WP_108141460.1">
    <property type="nucleotide sequence ID" value="NZ_QAXS01000027.1"/>
</dbReference>
<dbReference type="SUPFAM" id="SSF56672">
    <property type="entry name" value="DNA/RNA polymerases"/>
    <property type="match status" value="1"/>
</dbReference>
<evidence type="ECO:0000256" key="5">
    <source>
        <dbReference type="ARBA" id="ARBA00022490"/>
    </source>
</evidence>
<keyword evidence="14 16" id="KW-0234">DNA repair</keyword>
<dbReference type="GO" id="GO:0042276">
    <property type="term" value="P:error-prone translesion synthesis"/>
    <property type="evidence" value="ECO:0007669"/>
    <property type="project" value="TreeGrafter"/>
</dbReference>
<keyword evidence="7 16" id="KW-0548">Nucleotidyltransferase</keyword>
<dbReference type="Gene3D" id="3.40.1170.60">
    <property type="match status" value="1"/>
</dbReference>
<evidence type="ECO:0000256" key="11">
    <source>
        <dbReference type="ARBA" id="ARBA00022842"/>
    </source>
</evidence>
<dbReference type="InterPro" id="IPR043502">
    <property type="entry name" value="DNA/RNA_pol_sf"/>
</dbReference>
<keyword evidence="5 16" id="KW-0963">Cytoplasm</keyword>
<evidence type="ECO:0000256" key="13">
    <source>
        <dbReference type="ARBA" id="ARBA00023125"/>
    </source>
</evidence>
<keyword evidence="9 16" id="KW-0479">Metal-binding</keyword>
<dbReference type="GO" id="GO:0006281">
    <property type="term" value="P:DNA repair"/>
    <property type="evidence" value="ECO:0007669"/>
    <property type="project" value="UniProtKB-UniRule"/>
</dbReference>
<dbReference type="GO" id="GO:0006261">
    <property type="term" value="P:DNA-templated DNA replication"/>
    <property type="evidence" value="ECO:0007669"/>
    <property type="project" value="UniProtKB-UniRule"/>
</dbReference>
<evidence type="ECO:0000256" key="10">
    <source>
        <dbReference type="ARBA" id="ARBA00022763"/>
    </source>
</evidence>
<dbReference type="NCBIfam" id="NF002677">
    <property type="entry name" value="PRK02406.1"/>
    <property type="match status" value="1"/>
</dbReference>
<dbReference type="GO" id="GO:0003684">
    <property type="term" value="F:damaged DNA binding"/>
    <property type="evidence" value="ECO:0007669"/>
    <property type="project" value="InterPro"/>
</dbReference>
<dbReference type="FunFam" id="3.30.1490.100:FF:000004">
    <property type="entry name" value="DNA polymerase IV"/>
    <property type="match status" value="1"/>
</dbReference>
<dbReference type="GO" id="GO:0005829">
    <property type="term" value="C:cytosol"/>
    <property type="evidence" value="ECO:0007669"/>
    <property type="project" value="TreeGrafter"/>
</dbReference>
<dbReference type="CDD" id="cd03586">
    <property type="entry name" value="PolY_Pol_IV_kappa"/>
    <property type="match status" value="1"/>
</dbReference>
<evidence type="ECO:0000256" key="16">
    <source>
        <dbReference type="HAMAP-Rule" id="MF_01113"/>
    </source>
</evidence>
<feature type="domain" description="UmuC" evidence="17">
    <location>
        <begin position="6"/>
        <end position="188"/>
    </location>
</feature>
<feature type="binding site" evidence="16">
    <location>
        <position position="106"/>
    </location>
    <ligand>
        <name>Mg(2+)</name>
        <dbReference type="ChEBI" id="CHEBI:18420"/>
    </ligand>
</feature>
<evidence type="ECO:0000256" key="7">
    <source>
        <dbReference type="ARBA" id="ARBA00022695"/>
    </source>
</evidence>
<organism evidence="18 19">
    <name type="scientific">Halanaerobium saccharolyticum</name>
    <dbReference type="NCBI Taxonomy" id="43595"/>
    <lineage>
        <taxon>Bacteria</taxon>
        <taxon>Bacillati</taxon>
        <taxon>Bacillota</taxon>
        <taxon>Clostridia</taxon>
        <taxon>Halanaerobiales</taxon>
        <taxon>Halanaerobiaceae</taxon>
        <taxon>Halanaerobium</taxon>
    </lineage>
</organism>
<accession>A0A2T5RHH2</accession>
<evidence type="ECO:0000313" key="18">
    <source>
        <dbReference type="EMBL" id="PTV96132.1"/>
    </source>
</evidence>
<dbReference type="OrthoDB" id="9808813at2"/>
<dbReference type="Pfam" id="PF00817">
    <property type="entry name" value="IMS"/>
    <property type="match status" value="1"/>
</dbReference>
<dbReference type="InterPro" id="IPR053848">
    <property type="entry name" value="IMS_HHH_1"/>
</dbReference>
<dbReference type="InterPro" id="IPR043128">
    <property type="entry name" value="Rev_trsase/Diguanyl_cyclase"/>
</dbReference>
<keyword evidence="4 16" id="KW-0515">Mutator protein</keyword>
<dbReference type="InterPro" id="IPR050116">
    <property type="entry name" value="DNA_polymerase-Y"/>
</dbReference>
<dbReference type="GO" id="GO:0009432">
    <property type="term" value="P:SOS response"/>
    <property type="evidence" value="ECO:0007669"/>
    <property type="project" value="TreeGrafter"/>
</dbReference>
<evidence type="ECO:0000313" key="19">
    <source>
        <dbReference type="Proteomes" id="UP000244089"/>
    </source>
</evidence>
<evidence type="ECO:0000259" key="17">
    <source>
        <dbReference type="PROSITE" id="PS50173"/>
    </source>
</evidence>
<evidence type="ECO:0000256" key="14">
    <source>
        <dbReference type="ARBA" id="ARBA00023204"/>
    </source>
</evidence>
<name>A0A2T5RHH2_9FIRM</name>